<dbReference type="Proteomes" id="UP000245678">
    <property type="component" value="Unassembled WGS sequence"/>
</dbReference>
<proteinExistence type="predicted"/>
<dbReference type="RefSeq" id="WP_109608934.1">
    <property type="nucleotide sequence ID" value="NZ_QGHA01000006.1"/>
</dbReference>
<name>A0A316H815_9SPHI</name>
<dbReference type="AlphaFoldDB" id="A0A316H815"/>
<evidence type="ECO:0000313" key="2">
    <source>
        <dbReference type="Proteomes" id="UP000245678"/>
    </source>
</evidence>
<evidence type="ECO:0000313" key="1">
    <source>
        <dbReference type="EMBL" id="PWK76537.1"/>
    </source>
</evidence>
<sequence>MYIKRINVTVLQGSTVIKQLEQIKIINASTNPNEVKRLSQMTIDELNQHALQKAENLITSI</sequence>
<accession>A0A316H815</accession>
<gene>
    <name evidence="1" type="ORF">LX99_03403</name>
</gene>
<organism evidence="1 2">
    <name type="scientific">Mucilaginibacter oryzae</name>
    <dbReference type="NCBI Taxonomy" id="468058"/>
    <lineage>
        <taxon>Bacteria</taxon>
        <taxon>Pseudomonadati</taxon>
        <taxon>Bacteroidota</taxon>
        <taxon>Sphingobacteriia</taxon>
        <taxon>Sphingobacteriales</taxon>
        <taxon>Sphingobacteriaceae</taxon>
        <taxon>Mucilaginibacter</taxon>
    </lineage>
</organism>
<dbReference type="EMBL" id="QGHA01000006">
    <property type="protein sequence ID" value="PWK76537.1"/>
    <property type="molecule type" value="Genomic_DNA"/>
</dbReference>
<reference evidence="1 2" key="1">
    <citation type="submission" date="2018-05" db="EMBL/GenBank/DDBJ databases">
        <title>Genomic Encyclopedia of Archaeal and Bacterial Type Strains, Phase II (KMG-II): from individual species to whole genera.</title>
        <authorList>
            <person name="Goeker M."/>
        </authorList>
    </citation>
    <scope>NUCLEOTIDE SEQUENCE [LARGE SCALE GENOMIC DNA]</scope>
    <source>
        <strain evidence="1 2">DSM 19975</strain>
    </source>
</reference>
<comment type="caution">
    <text evidence="1">The sequence shown here is derived from an EMBL/GenBank/DDBJ whole genome shotgun (WGS) entry which is preliminary data.</text>
</comment>
<keyword evidence="2" id="KW-1185">Reference proteome</keyword>
<protein>
    <submittedName>
        <fullName evidence="1">Uncharacterized protein</fullName>
    </submittedName>
</protein>